<organism evidence="2">
    <name type="scientific">Harpegnathos saltator</name>
    <name type="common">Jerdon's jumping ant</name>
    <dbReference type="NCBI Taxonomy" id="610380"/>
    <lineage>
        <taxon>Eukaryota</taxon>
        <taxon>Metazoa</taxon>
        <taxon>Ecdysozoa</taxon>
        <taxon>Arthropoda</taxon>
        <taxon>Hexapoda</taxon>
        <taxon>Insecta</taxon>
        <taxon>Pterygota</taxon>
        <taxon>Neoptera</taxon>
        <taxon>Endopterygota</taxon>
        <taxon>Hymenoptera</taxon>
        <taxon>Apocrita</taxon>
        <taxon>Aculeata</taxon>
        <taxon>Formicoidea</taxon>
        <taxon>Formicidae</taxon>
        <taxon>Ponerinae</taxon>
        <taxon>Ponerini</taxon>
        <taxon>Harpegnathos</taxon>
    </lineage>
</organism>
<reference evidence="1 2" key="1">
    <citation type="journal article" date="2010" name="Science">
        <title>Genomic comparison of the ants Camponotus floridanus and Harpegnathos saltator.</title>
        <authorList>
            <person name="Bonasio R."/>
            <person name="Zhang G."/>
            <person name="Ye C."/>
            <person name="Mutti N.S."/>
            <person name="Fang X."/>
            <person name="Qin N."/>
            <person name="Donahue G."/>
            <person name="Yang P."/>
            <person name="Li Q."/>
            <person name="Li C."/>
            <person name="Zhang P."/>
            <person name="Huang Z."/>
            <person name="Berger S.L."/>
            <person name="Reinberg D."/>
            <person name="Wang J."/>
            <person name="Liebig J."/>
        </authorList>
    </citation>
    <scope>NUCLEOTIDE SEQUENCE [LARGE SCALE GENOMIC DNA]</scope>
    <source>
        <strain evidence="1 2">R22 G/1</strain>
    </source>
</reference>
<dbReference type="InParanoid" id="E2BTJ0"/>
<dbReference type="AlphaFoldDB" id="E2BTJ0"/>
<sequence>MVVWIYLLGGFEVLEDAIDGASIHEEVILDTLHHHPKTTSFETVGHLSSPTTYQPAIRIGFYVEFESLKHESGYDLVAAPERSARQFGLLPTRFPQVHRTLMQTDALPTALI</sequence>
<accession>E2BTJ0</accession>
<keyword evidence="2" id="KW-1185">Reference proteome</keyword>
<proteinExistence type="predicted"/>
<gene>
    <name evidence="1" type="ORF">EAI_12865</name>
</gene>
<name>E2BTJ0_HARSA</name>
<protein>
    <submittedName>
        <fullName evidence="1">Uncharacterized protein</fullName>
    </submittedName>
</protein>
<dbReference type="EMBL" id="GL450410">
    <property type="protein sequence ID" value="EFN81018.1"/>
    <property type="molecule type" value="Genomic_DNA"/>
</dbReference>
<dbReference type="Proteomes" id="UP000008237">
    <property type="component" value="Unassembled WGS sequence"/>
</dbReference>
<evidence type="ECO:0000313" key="1">
    <source>
        <dbReference type="EMBL" id="EFN81018.1"/>
    </source>
</evidence>
<evidence type="ECO:0000313" key="2">
    <source>
        <dbReference type="Proteomes" id="UP000008237"/>
    </source>
</evidence>